<keyword evidence="8" id="KW-0804">Transcription</keyword>
<comment type="subcellular location">
    <subcellularLocation>
        <location evidence="1">Nucleus</location>
        <location evidence="1">Nucleolus</location>
    </subcellularLocation>
</comment>
<keyword evidence="9" id="KW-0539">Nucleus</keyword>
<dbReference type="PANTHER" id="PTHR31576:SF2">
    <property type="entry name" value="TATA BOX-BINDING PROTEIN-ASSOCIATED FACTOR RNA POLYMERASE I SUBUNIT B"/>
    <property type="match status" value="1"/>
</dbReference>
<name>A0ABP0FJR9_CLALP</name>
<dbReference type="EMBL" id="CAWYQH010000046">
    <property type="protein sequence ID" value="CAK8678273.1"/>
    <property type="molecule type" value="Genomic_DNA"/>
</dbReference>
<protein>
    <recommendedName>
        <fullName evidence="11">Rrn7/TAF1B C-terminal cyclin domain-containing protein</fullName>
    </recommendedName>
</protein>
<dbReference type="Pfam" id="PF20645">
    <property type="entry name" value="Rrn7_cyclin_C"/>
    <property type="match status" value="1"/>
</dbReference>
<organism evidence="12 13">
    <name type="scientific">Clavelina lepadiformis</name>
    <name type="common">Light-bulb sea squirt</name>
    <name type="synonym">Ascidia lepadiformis</name>
    <dbReference type="NCBI Taxonomy" id="159417"/>
    <lineage>
        <taxon>Eukaryota</taxon>
        <taxon>Metazoa</taxon>
        <taxon>Chordata</taxon>
        <taxon>Tunicata</taxon>
        <taxon>Ascidiacea</taxon>
        <taxon>Aplousobranchia</taxon>
        <taxon>Clavelinidae</taxon>
        <taxon>Clavelina</taxon>
    </lineage>
</organism>
<dbReference type="PANTHER" id="PTHR31576">
    <property type="entry name" value="TATA BOX-BINDING PROTEIN-ASSOCIATED FACTOR RNA POLYMERASE I SUBUNIT B"/>
    <property type="match status" value="1"/>
</dbReference>
<keyword evidence="6" id="KW-0805">Transcription regulation</keyword>
<proteinExistence type="inferred from homology"/>
<keyword evidence="13" id="KW-1185">Reference proteome</keyword>
<feature type="domain" description="Rrn7/TAF1B C-terminal cyclin" evidence="11">
    <location>
        <begin position="326"/>
        <end position="483"/>
    </location>
</feature>
<evidence type="ECO:0000256" key="3">
    <source>
        <dbReference type="ARBA" id="ARBA00022723"/>
    </source>
</evidence>
<keyword evidence="5" id="KW-0862">Zinc</keyword>
<evidence type="ECO:0000256" key="6">
    <source>
        <dbReference type="ARBA" id="ARBA00023015"/>
    </source>
</evidence>
<evidence type="ECO:0000256" key="10">
    <source>
        <dbReference type="SAM" id="MobiDB-lite"/>
    </source>
</evidence>
<dbReference type="Proteomes" id="UP001642483">
    <property type="component" value="Unassembled WGS sequence"/>
</dbReference>
<keyword evidence="4" id="KW-0863">Zinc-finger</keyword>
<evidence type="ECO:0000313" key="12">
    <source>
        <dbReference type="EMBL" id="CAK8678273.1"/>
    </source>
</evidence>
<evidence type="ECO:0000259" key="11">
    <source>
        <dbReference type="Pfam" id="PF20645"/>
    </source>
</evidence>
<dbReference type="InterPro" id="IPR033599">
    <property type="entry name" value="TAF1B/Rrn7"/>
</dbReference>
<evidence type="ECO:0000256" key="5">
    <source>
        <dbReference type="ARBA" id="ARBA00022833"/>
    </source>
</evidence>
<comment type="caution">
    <text evidence="12">The sequence shown here is derived from an EMBL/GenBank/DDBJ whole genome shotgun (WGS) entry which is preliminary data.</text>
</comment>
<evidence type="ECO:0000313" key="13">
    <source>
        <dbReference type="Proteomes" id="UP001642483"/>
    </source>
</evidence>
<evidence type="ECO:0000256" key="4">
    <source>
        <dbReference type="ARBA" id="ARBA00022771"/>
    </source>
</evidence>
<evidence type="ECO:0000256" key="1">
    <source>
        <dbReference type="ARBA" id="ARBA00004604"/>
    </source>
</evidence>
<sequence>MPVCHICDGQDFELLNGLYFCQICSTQSQDVVEEDFENVAEVSVGKILDNKNKGRKSNRLYNEANRGKPWYSVEGLQVLLKAQVEALIQLGCSEELREVVKQIWFKYVHKSGIAVIDPSIKPVNTPRKGSMTFRDEYLSGALGDTCIKKDLFPSITSKFIKLKLPTFTKCGKRRRTSSSSDDEAELSGRIARKRKIKEPKELEDKPWRSDEEWFSLASNDSSDSDSNLSTQSAPVKRYQRPDRRRPCKRRDLPKIIEERKQLHNLTLSKLISILYIGVQWCKELITLGDLIKWIEQGYIPYIDWFHHLLPHMKLTNFDITSTQKPIPSYQMLVRQTTLLIDYVEMPTMPEADIHHLVLRYITQLNLPHSLASLVHGLMTLNGFKYARKKKVGLLVQMYQPDVVAMSLIVVIMKLFLGLDDQREWALDESAQECHVFGHDCKPFLWKTWSGHHLRRWQKVRNNPNNIFQGNDPEAIEDLHSYTEHWENVILSAAEAGKEIAGGQISSISKKSSAETKRWVFDKLCEMQGTADEWERRKLSRDEQFVYTNTEDSMAQFCVQHILHSVRSNDWDYNWYSDSYTRVENCIKKTRGSAFYDFGRDCLAHGEMNFHQSYDFILALASELTCATKGVIHTTVQELERDLISPHWSPKNRQIYSSTSWTSSEHARKWLN</sequence>
<comment type="similarity">
    <text evidence="2">Belongs to the RRN7/TAF1B family.</text>
</comment>
<evidence type="ECO:0000256" key="7">
    <source>
        <dbReference type="ARBA" id="ARBA00023125"/>
    </source>
</evidence>
<reference evidence="12 13" key="1">
    <citation type="submission" date="2024-02" db="EMBL/GenBank/DDBJ databases">
        <authorList>
            <person name="Daric V."/>
            <person name="Darras S."/>
        </authorList>
    </citation>
    <scope>NUCLEOTIDE SEQUENCE [LARGE SCALE GENOMIC DNA]</scope>
</reference>
<dbReference type="InterPro" id="IPR048538">
    <property type="entry name" value="Rrn7_cyclin_C"/>
</dbReference>
<accession>A0ABP0FJR9</accession>
<evidence type="ECO:0000256" key="2">
    <source>
        <dbReference type="ARBA" id="ARBA00006899"/>
    </source>
</evidence>
<gene>
    <name evidence="12" type="ORF">CVLEPA_LOCUS8206</name>
</gene>
<feature type="region of interest" description="Disordered" evidence="10">
    <location>
        <begin position="217"/>
        <end position="251"/>
    </location>
</feature>
<feature type="compositionally biased region" description="Low complexity" evidence="10">
    <location>
        <begin position="217"/>
        <end position="229"/>
    </location>
</feature>
<keyword evidence="3" id="KW-0479">Metal-binding</keyword>
<evidence type="ECO:0000256" key="8">
    <source>
        <dbReference type="ARBA" id="ARBA00023163"/>
    </source>
</evidence>
<evidence type="ECO:0000256" key="9">
    <source>
        <dbReference type="ARBA" id="ARBA00023242"/>
    </source>
</evidence>
<keyword evidence="7" id="KW-0238">DNA-binding</keyword>